<dbReference type="SMART" id="SM00420">
    <property type="entry name" value="HTH_DEOR"/>
    <property type="match status" value="1"/>
</dbReference>
<dbReference type="PANTHER" id="PTHR30363">
    <property type="entry name" value="HTH-TYPE TRANSCRIPTIONAL REGULATOR SRLR-RELATED"/>
    <property type="match status" value="1"/>
</dbReference>
<dbReference type="PROSITE" id="PS00894">
    <property type="entry name" value="HTH_DEOR_1"/>
    <property type="match status" value="1"/>
</dbReference>
<evidence type="ECO:0000313" key="9">
    <source>
        <dbReference type="EMBL" id="GAA0446227.1"/>
    </source>
</evidence>
<evidence type="ECO:0000256" key="1">
    <source>
        <dbReference type="ARBA" id="ARBA00021390"/>
    </source>
</evidence>
<dbReference type="Proteomes" id="UP001500909">
    <property type="component" value="Unassembled WGS sequence"/>
</dbReference>
<sequence length="282" mass="30727">MVRQSRGSEAEVERRRRRVLQQVIDEGSVRIAVLAETLQVSAMTVHRDLANLESRRLLEKRRGRAVALPTVTVETATRFREDQQAEAKEAFADLLVREVRPGDTVLMDCGSTLFPLARRLGRIERLTVLTNSLRVASLIGAAGAPGTEVVVLGGRYRPDFEACAGPETLRHLARVRATVAFSSPTAVDRARLFHPVQEWAELKAALRAAAERSVLAVDHTKFGRTATHGYGDASGYDLVVTDAATPADQVAAIERLGVRVRTVPPHDPTTAGTDPGRDPDTD</sequence>
<feature type="region of interest" description="Disordered" evidence="7">
    <location>
        <begin position="260"/>
        <end position="282"/>
    </location>
</feature>
<dbReference type="PANTHER" id="PTHR30363:SF4">
    <property type="entry name" value="GLYCEROL-3-PHOSPHATE REGULON REPRESSOR"/>
    <property type="match status" value="1"/>
</dbReference>
<dbReference type="InterPro" id="IPR037171">
    <property type="entry name" value="NagB/RpiA_transferase-like"/>
</dbReference>
<comment type="function">
    <text evidence="6">Repressor of the lactose catabolism operon. Galactose-6-phosphate is the inducer.</text>
</comment>
<keyword evidence="10" id="KW-1185">Reference proteome</keyword>
<dbReference type="RefSeq" id="WP_346092975.1">
    <property type="nucleotide sequence ID" value="NZ_BAAABY010000007.1"/>
</dbReference>
<evidence type="ECO:0000259" key="8">
    <source>
        <dbReference type="PROSITE" id="PS51000"/>
    </source>
</evidence>
<dbReference type="GO" id="GO:0003677">
    <property type="term" value="F:DNA binding"/>
    <property type="evidence" value="ECO:0007669"/>
    <property type="project" value="UniProtKB-KW"/>
</dbReference>
<evidence type="ECO:0000256" key="6">
    <source>
        <dbReference type="ARBA" id="ARBA00024937"/>
    </source>
</evidence>
<evidence type="ECO:0000313" key="10">
    <source>
        <dbReference type="Proteomes" id="UP001500909"/>
    </source>
</evidence>
<dbReference type="SUPFAM" id="SSF46785">
    <property type="entry name" value="Winged helix' DNA-binding domain"/>
    <property type="match status" value="1"/>
</dbReference>
<reference evidence="10" key="1">
    <citation type="journal article" date="2019" name="Int. J. Syst. Evol. Microbiol.">
        <title>The Global Catalogue of Microorganisms (GCM) 10K type strain sequencing project: providing services to taxonomists for standard genome sequencing and annotation.</title>
        <authorList>
            <consortium name="The Broad Institute Genomics Platform"/>
            <consortium name="The Broad Institute Genome Sequencing Center for Infectious Disease"/>
            <person name="Wu L."/>
            <person name="Ma J."/>
        </authorList>
    </citation>
    <scope>NUCLEOTIDE SEQUENCE [LARGE SCALE GENOMIC DNA]</scope>
    <source>
        <strain evidence="10">JCM 4805</strain>
    </source>
</reference>
<dbReference type="Pfam" id="PF08220">
    <property type="entry name" value="HTH_DeoR"/>
    <property type="match status" value="1"/>
</dbReference>
<dbReference type="SMART" id="SM01134">
    <property type="entry name" value="DeoRC"/>
    <property type="match status" value="1"/>
</dbReference>
<dbReference type="InterPro" id="IPR036388">
    <property type="entry name" value="WH-like_DNA-bd_sf"/>
</dbReference>
<dbReference type="InterPro" id="IPR001034">
    <property type="entry name" value="DeoR_HTH"/>
</dbReference>
<keyword evidence="2" id="KW-0678">Repressor</keyword>
<dbReference type="EMBL" id="BAAABY010000007">
    <property type="protein sequence ID" value="GAA0446227.1"/>
    <property type="molecule type" value="Genomic_DNA"/>
</dbReference>
<evidence type="ECO:0000256" key="2">
    <source>
        <dbReference type="ARBA" id="ARBA00022491"/>
    </source>
</evidence>
<evidence type="ECO:0000256" key="3">
    <source>
        <dbReference type="ARBA" id="ARBA00023015"/>
    </source>
</evidence>
<organism evidence="9 10">
    <name type="scientific">Streptomyces olivaceiscleroticus</name>
    <dbReference type="NCBI Taxonomy" id="68245"/>
    <lineage>
        <taxon>Bacteria</taxon>
        <taxon>Bacillati</taxon>
        <taxon>Actinomycetota</taxon>
        <taxon>Actinomycetes</taxon>
        <taxon>Kitasatosporales</taxon>
        <taxon>Streptomycetaceae</taxon>
        <taxon>Streptomyces</taxon>
    </lineage>
</organism>
<accession>A0ABP3JCQ0</accession>
<proteinExistence type="predicted"/>
<dbReference type="InterPro" id="IPR036390">
    <property type="entry name" value="WH_DNA-bd_sf"/>
</dbReference>
<dbReference type="Gene3D" id="1.10.10.10">
    <property type="entry name" value="Winged helix-like DNA-binding domain superfamily/Winged helix DNA-binding domain"/>
    <property type="match status" value="1"/>
</dbReference>
<name>A0ABP3JCQ0_9ACTN</name>
<protein>
    <recommendedName>
        <fullName evidence="1">Lactose phosphotransferase system repressor</fullName>
    </recommendedName>
</protein>
<evidence type="ECO:0000256" key="7">
    <source>
        <dbReference type="SAM" id="MobiDB-lite"/>
    </source>
</evidence>
<dbReference type="Pfam" id="PF00455">
    <property type="entry name" value="DeoRC"/>
    <property type="match status" value="1"/>
</dbReference>
<keyword evidence="3" id="KW-0805">Transcription regulation</keyword>
<evidence type="ECO:0000256" key="5">
    <source>
        <dbReference type="ARBA" id="ARBA00023163"/>
    </source>
</evidence>
<feature type="domain" description="HTH deoR-type" evidence="8">
    <location>
        <begin position="12"/>
        <end position="67"/>
    </location>
</feature>
<dbReference type="InterPro" id="IPR018356">
    <property type="entry name" value="Tscrpt_reg_HTH_DeoR_CS"/>
</dbReference>
<keyword evidence="4 9" id="KW-0238">DNA-binding</keyword>
<dbReference type="InterPro" id="IPR050313">
    <property type="entry name" value="Carb_Metab_HTH_regulators"/>
</dbReference>
<dbReference type="PROSITE" id="PS51000">
    <property type="entry name" value="HTH_DEOR_2"/>
    <property type="match status" value="1"/>
</dbReference>
<comment type="caution">
    <text evidence="9">The sequence shown here is derived from an EMBL/GenBank/DDBJ whole genome shotgun (WGS) entry which is preliminary data.</text>
</comment>
<keyword evidence="5" id="KW-0804">Transcription</keyword>
<dbReference type="SUPFAM" id="SSF100950">
    <property type="entry name" value="NagB/RpiA/CoA transferase-like"/>
    <property type="match status" value="1"/>
</dbReference>
<gene>
    <name evidence="9" type="ORF">GCM10010361_07650</name>
</gene>
<evidence type="ECO:0000256" key="4">
    <source>
        <dbReference type="ARBA" id="ARBA00023125"/>
    </source>
</evidence>
<dbReference type="InterPro" id="IPR014036">
    <property type="entry name" value="DeoR-like_C"/>
</dbReference>